<accession>A0AA40ANP0</accession>
<protein>
    <submittedName>
        <fullName evidence="2">Uncharacterized protein</fullName>
    </submittedName>
</protein>
<dbReference type="Pfam" id="PF20246">
    <property type="entry name" value="DUF6601"/>
    <property type="match status" value="1"/>
</dbReference>
<evidence type="ECO:0000256" key="1">
    <source>
        <dbReference type="SAM" id="Phobius"/>
    </source>
</evidence>
<name>A0AA40ANP0_9PEZI</name>
<dbReference type="InterPro" id="IPR046536">
    <property type="entry name" value="DUF6601"/>
</dbReference>
<reference evidence="2" key="1">
    <citation type="submission" date="2023-06" db="EMBL/GenBank/DDBJ databases">
        <title>Genome-scale phylogeny and comparative genomics of the fungal order Sordariales.</title>
        <authorList>
            <consortium name="Lawrence Berkeley National Laboratory"/>
            <person name="Hensen N."/>
            <person name="Bonometti L."/>
            <person name="Westerberg I."/>
            <person name="Brannstrom I.O."/>
            <person name="Guillou S."/>
            <person name="Cros-Aarteil S."/>
            <person name="Calhoun S."/>
            <person name="Haridas S."/>
            <person name="Kuo A."/>
            <person name="Mondo S."/>
            <person name="Pangilinan J."/>
            <person name="Riley R."/>
            <person name="Labutti K."/>
            <person name="Andreopoulos B."/>
            <person name="Lipzen A."/>
            <person name="Chen C."/>
            <person name="Yanf M."/>
            <person name="Daum C."/>
            <person name="Ng V."/>
            <person name="Clum A."/>
            <person name="Steindorff A."/>
            <person name="Ohm R."/>
            <person name="Martin F."/>
            <person name="Silar P."/>
            <person name="Natvig D."/>
            <person name="Lalanne C."/>
            <person name="Gautier V."/>
            <person name="Ament-Velasquez S.L."/>
            <person name="Kruys A."/>
            <person name="Hutchinson M.I."/>
            <person name="Powell A.J."/>
            <person name="Barry K."/>
            <person name="Miller A.N."/>
            <person name="Grigoriev I.V."/>
            <person name="Debuchy R."/>
            <person name="Gladieux P."/>
            <person name="Thoren M.H."/>
            <person name="Johannesson H."/>
        </authorList>
    </citation>
    <scope>NUCLEOTIDE SEQUENCE</scope>
    <source>
        <strain evidence="2">SMH4607-1</strain>
    </source>
</reference>
<evidence type="ECO:0000313" key="3">
    <source>
        <dbReference type="Proteomes" id="UP001172102"/>
    </source>
</evidence>
<keyword evidence="3" id="KW-1185">Reference proteome</keyword>
<keyword evidence="1" id="KW-0472">Membrane</keyword>
<proteinExistence type="predicted"/>
<keyword evidence="1" id="KW-1133">Transmembrane helix</keyword>
<gene>
    <name evidence="2" type="ORF">B0H67DRAFT_599076</name>
</gene>
<feature type="transmembrane region" description="Helical" evidence="1">
    <location>
        <begin position="242"/>
        <end position="262"/>
    </location>
</feature>
<dbReference type="AlphaFoldDB" id="A0AA40ANP0"/>
<keyword evidence="1" id="KW-0812">Transmembrane</keyword>
<sequence>MPQERKDEQVHDYEKEFLNQFPASYRVGHDDIRAPVSPEPGLIARELNVEKLHKIIHLLWLAGRPVPPRPLHYQLSLGREVILREQMEAHLVWGSGRIFIKPIPRYLLNPHFWENHLLCDQCRGQVEMSAPSCGHRQLRACALGFLLSYVALVAYESDFGIAIEKRLIPYEVSWAQWREFVSQLLAGDSTNQLYTHVAPRFIYGELRLNRLNLIFFARRGPLSSGFVATWHSFGSFYRDNSAWIITITAYAILILSAVQVGLTTTRLATNQVFQSAAYGFCIFAILIPIFTLGLLVIFSAILWAYNVMRTRRFEAKRSKTLGRAWRDEAARKNTTTGTW</sequence>
<dbReference type="Proteomes" id="UP001172102">
    <property type="component" value="Unassembled WGS sequence"/>
</dbReference>
<organism evidence="2 3">
    <name type="scientific">Lasiosphaeris hirsuta</name>
    <dbReference type="NCBI Taxonomy" id="260670"/>
    <lineage>
        <taxon>Eukaryota</taxon>
        <taxon>Fungi</taxon>
        <taxon>Dikarya</taxon>
        <taxon>Ascomycota</taxon>
        <taxon>Pezizomycotina</taxon>
        <taxon>Sordariomycetes</taxon>
        <taxon>Sordariomycetidae</taxon>
        <taxon>Sordariales</taxon>
        <taxon>Lasiosphaeriaceae</taxon>
        <taxon>Lasiosphaeris</taxon>
    </lineage>
</organism>
<dbReference type="EMBL" id="JAUKUA010000003">
    <property type="protein sequence ID" value="KAK0719177.1"/>
    <property type="molecule type" value="Genomic_DNA"/>
</dbReference>
<comment type="caution">
    <text evidence="2">The sequence shown here is derived from an EMBL/GenBank/DDBJ whole genome shotgun (WGS) entry which is preliminary data.</text>
</comment>
<evidence type="ECO:0000313" key="2">
    <source>
        <dbReference type="EMBL" id="KAK0719177.1"/>
    </source>
</evidence>
<feature type="transmembrane region" description="Helical" evidence="1">
    <location>
        <begin position="277"/>
        <end position="305"/>
    </location>
</feature>
<dbReference type="PANTHER" id="PTHR34414">
    <property type="entry name" value="HET DOMAIN-CONTAINING PROTEIN-RELATED"/>
    <property type="match status" value="1"/>
</dbReference>
<dbReference type="PANTHER" id="PTHR34414:SF1">
    <property type="entry name" value="SUBTILISIN-LIKE SERINE PROTEASE"/>
    <property type="match status" value="1"/>
</dbReference>